<dbReference type="AlphaFoldDB" id="A0A074XZD1"/>
<dbReference type="HOGENOM" id="CLU_002763_0_0_1"/>
<dbReference type="PRINTS" id="PR00344">
    <property type="entry name" value="BCTRLSENSOR"/>
</dbReference>
<dbReference type="InterPro" id="IPR003661">
    <property type="entry name" value="HisK_dim/P_dom"/>
</dbReference>
<dbReference type="Pfam" id="PF00072">
    <property type="entry name" value="Response_reg"/>
    <property type="match status" value="1"/>
</dbReference>
<dbReference type="EMBL" id="KL584977">
    <property type="protein sequence ID" value="KEQ87332.1"/>
    <property type="molecule type" value="Genomic_DNA"/>
</dbReference>
<keyword evidence="3 6" id="KW-0597">Phosphoprotein</keyword>
<feature type="domain" description="Response regulatory" evidence="9">
    <location>
        <begin position="1075"/>
        <end position="1209"/>
    </location>
</feature>
<dbReference type="PANTHER" id="PTHR43047">
    <property type="entry name" value="TWO-COMPONENT HISTIDINE PROTEIN KINASE"/>
    <property type="match status" value="1"/>
</dbReference>
<name>A0A074XZD1_AURPU</name>
<dbReference type="Gene3D" id="3.30.450.40">
    <property type="match status" value="1"/>
</dbReference>
<evidence type="ECO:0000256" key="7">
    <source>
        <dbReference type="SAM" id="MobiDB-lite"/>
    </source>
</evidence>
<gene>
    <name evidence="10" type="ORF">M438DRAFT_268381</name>
</gene>
<dbReference type="PANTHER" id="PTHR43047:SF72">
    <property type="entry name" value="OSMOSENSING HISTIDINE PROTEIN KINASE SLN1"/>
    <property type="match status" value="1"/>
</dbReference>
<dbReference type="Gene3D" id="3.30.565.10">
    <property type="entry name" value="Histidine kinase-like ATPase, C-terminal domain"/>
    <property type="match status" value="1"/>
</dbReference>
<comment type="catalytic activity">
    <reaction evidence="1">
        <text>ATP + protein L-histidine = ADP + protein N-phospho-L-histidine.</text>
        <dbReference type="EC" id="2.7.13.3"/>
    </reaction>
</comment>
<organism evidence="10 11">
    <name type="scientific">Aureobasidium pullulans EXF-150</name>
    <dbReference type="NCBI Taxonomy" id="1043002"/>
    <lineage>
        <taxon>Eukaryota</taxon>
        <taxon>Fungi</taxon>
        <taxon>Dikarya</taxon>
        <taxon>Ascomycota</taxon>
        <taxon>Pezizomycotina</taxon>
        <taxon>Dothideomycetes</taxon>
        <taxon>Dothideomycetidae</taxon>
        <taxon>Dothideales</taxon>
        <taxon>Saccotheciaceae</taxon>
        <taxon>Aureobasidium</taxon>
    </lineage>
</organism>
<evidence type="ECO:0000256" key="2">
    <source>
        <dbReference type="ARBA" id="ARBA00012438"/>
    </source>
</evidence>
<evidence type="ECO:0000313" key="10">
    <source>
        <dbReference type="EMBL" id="KEQ87332.1"/>
    </source>
</evidence>
<keyword evidence="11" id="KW-1185">Reference proteome</keyword>
<keyword evidence="4" id="KW-0808">Transferase</keyword>
<feature type="compositionally biased region" description="Basic and acidic residues" evidence="7">
    <location>
        <begin position="350"/>
        <end position="359"/>
    </location>
</feature>
<feature type="domain" description="Histidine kinase" evidence="8">
    <location>
        <begin position="515"/>
        <end position="789"/>
    </location>
</feature>
<evidence type="ECO:0000259" key="9">
    <source>
        <dbReference type="PROSITE" id="PS50110"/>
    </source>
</evidence>
<evidence type="ECO:0000256" key="1">
    <source>
        <dbReference type="ARBA" id="ARBA00000085"/>
    </source>
</evidence>
<evidence type="ECO:0000256" key="6">
    <source>
        <dbReference type="PROSITE-ProRule" id="PRU00169"/>
    </source>
</evidence>
<dbReference type="InterPro" id="IPR011006">
    <property type="entry name" value="CheY-like_superfamily"/>
</dbReference>
<evidence type="ECO:0000259" key="8">
    <source>
        <dbReference type="PROSITE" id="PS50109"/>
    </source>
</evidence>
<proteinExistence type="predicted"/>
<reference evidence="10 11" key="1">
    <citation type="journal article" date="2014" name="BMC Genomics">
        <title>Genome sequencing of four Aureobasidium pullulans varieties: biotechnological potential, stress tolerance, and description of new species.</title>
        <authorList>
            <person name="Gostin Ar C."/>
            <person name="Ohm R.A."/>
            <person name="Kogej T."/>
            <person name="Sonjak S."/>
            <person name="Turk M."/>
            <person name="Zajc J."/>
            <person name="Zalar P."/>
            <person name="Grube M."/>
            <person name="Sun H."/>
            <person name="Han J."/>
            <person name="Sharma A."/>
            <person name="Chiniquy J."/>
            <person name="Ngan C.Y."/>
            <person name="Lipzen A."/>
            <person name="Barry K."/>
            <person name="Grigoriev I.V."/>
            <person name="Gunde-Cimerman N."/>
        </authorList>
    </citation>
    <scope>NUCLEOTIDE SEQUENCE [LARGE SCALE GENOMIC DNA]</scope>
    <source>
        <strain evidence="10 11">EXF-150</strain>
    </source>
</reference>
<evidence type="ECO:0000256" key="3">
    <source>
        <dbReference type="ARBA" id="ARBA00022553"/>
    </source>
</evidence>
<dbReference type="SMART" id="SM00387">
    <property type="entry name" value="HATPase_c"/>
    <property type="match status" value="1"/>
</dbReference>
<feature type="compositionally biased region" description="Low complexity" evidence="7">
    <location>
        <begin position="253"/>
        <end position="267"/>
    </location>
</feature>
<dbReference type="SUPFAM" id="SSF55781">
    <property type="entry name" value="GAF domain-like"/>
    <property type="match status" value="1"/>
</dbReference>
<dbReference type="InterPro" id="IPR036097">
    <property type="entry name" value="HisK_dim/P_sf"/>
</dbReference>
<dbReference type="SUPFAM" id="SSF52172">
    <property type="entry name" value="CheY-like"/>
    <property type="match status" value="1"/>
</dbReference>
<dbReference type="Gene3D" id="1.10.287.130">
    <property type="match status" value="1"/>
</dbReference>
<dbReference type="InterPro" id="IPR004358">
    <property type="entry name" value="Sig_transdc_His_kin-like_C"/>
</dbReference>
<dbReference type="SUPFAM" id="SSF55874">
    <property type="entry name" value="ATPase domain of HSP90 chaperone/DNA topoisomerase II/histidine kinase"/>
    <property type="match status" value="1"/>
</dbReference>
<feature type="modified residue" description="4-aspartylphosphate" evidence="6">
    <location>
        <position position="1130"/>
    </location>
</feature>
<evidence type="ECO:0000313" key="11">
    <source>
        <dbReference type="Proteomes" id="UP000030706"/>
    </source>
</evidence>
<keyword evidence="5" id="KW-0418">Kinase</keyword>
<feature type="compositionally biased region" description="Basic and acidic residues" evidence="7">
    <location>
        <begin position="1049"/>
        <end position="1064"/>
    </location>
</feature>
<dbReference type="CDD" id="cd00082">
    <property type="entry name" value="HisKA"/>
    <property type="match status" value="1"/>
</dbReference>
<dbReference type="Gene3D" id="3.40.50.2300">
    <property type="match status" value="1"/>
</dbReference>
<dbReference type="SMART" id="SM00448">
    <property type="entry name" value="REC"/>
    <property type="match status" value="1"/>
</dbReference>
<dbReference type="GeneID" id="40742554"/>
<dbReference type="InterPro" id="IPR036890">
    <property type="entry name" value="HATPase_C_sf"/>
</dbReference>
<dbReference type="GO" id="GO:0005886">
    <property type="term" value="C:plasma membrane"/>
    <property type="evidence" value="ECO:0007669"/>
    <property type="project" value="TreeGrafter"/>
</dbReference>
<dbReference type="Pfam" id="PF02518">
    <property type="entry name" value="HATPase_c"/>
    <property type="match status" value="1"/>
</dbReference>
<dbReference type="OrthoDB" id="303614at2759"/>
<feature type="compositionally biased region" description="Low complexity" evidence="7">
    <location>
        <begin position="992"/>
        <end position="1008"/>
    </location>
</feature>
<accession>A0A074XZD1</accession>
<dbReference type="SUPFAM" id="SSF47384">
    <property type="entry name" value="Homodimeric domain of signal transducing histidine kinase"/>
    <property type="match status" value="1"/>
</dbReference>
<dbReference type="EC" id="2.7.13.3" evidence="2"/>
<dbReference type="Proteomes" id="UP000030706">
    <property type="component" value="Unassembled WGS sequence"/>
</dbReference>
<evidence type="ECO:0000256" key="4">
    <source>
        <dbReference type="ARBA" id="ARBA00022679"/>
    </source>
</evidence>
<dbReference type="InterPro" id="IPR001789">
    <property type="entry name" value="Sig_transdc_resp-reg_receiver"/>
</dbReference>
<feature type="compositionally biased region" description="Polar residues" evidence="7">
    <location>
        <begin position="961"/>
        <end position="976"/>
    </location>
</feature>
<protein>
    <recommendedName>
        <fullName evidence="2">histidine kinase</fullName>
        <ecNumber evidence="2">2.7.13.3</ecNumber>
    </recommendedName>
</protein>
<feature type="region of interest" description="Disordered" evidence="7">
    <location>
        <begin position="958"/>
        <end position="1071"/>
    </location>
</feature>
<dbReference type="GO" id="GO:0000155">
    <property type="term" value="F:phosphorelay sensor kinase activity"/>
    <property type="evidence" value="ECO:0007669"/>
    <property type="project" value="InterPro"/>
</dbReference>
<feature type="region of interest" description="Disordered" evidence="7">
    <location>
        <begin position="307"/>
        <end position="359"/>
    </location>
</feature>
<sequence>MAESKGTGKAQVMPPTPLVDTGLPSDERRAQELDQYYTPSKKSALRLTDRDSALPAHMQLICWRLGMRRALVSLIDRDTQYYVAESTRTMDLHNPDYYEDENDGPLSLNASHPKTGILCAETIRAIIGSEKQPAYFEICNLAADDRFAQLNIVEDLHLVYYCGVPIRTSNNIVIGTVFILDDKVREPLSLQHVTFLTSIADNVMIHLENRKQQMDVVRIMKMNKSLASFMDSHQDHRSQTPPEEPEIEEPKLSTPSASGSRRSSTGKSSEDELPHGNSGREYSQIFDRAVTLLRQSLSLQENGGGVIFLDTAPKSSGRVSAARRPSGREGGPKRSSSKLVVGTAPPSRTPSDESGHGEDNRKVSAAILACDISAGDSEQACQMSEKTPGNIPVKCLLKFIKRAPGGQVYHYPELRDRCQTMISMNTQHQGNMEEIDVRSLFSHLPGAYEIIFVPLWNTQLGRWIVCLAYTLSTERNFTFEIDYFFCRAFCNCVKAEIDRCTVVLSDHQKGDFIGSVSHELRSPLHGILASCELIQETEMTPFQKSLIDTTESCAHTLLDTIQMVLDYSKVNAFTKDQPGEKLNIRPHIVKGGVEPLLSTYSHVNLASIAEEVIEGVTTGHLAKSDPSMELGFSGERARFNAKTFEELLAMPQSPVEVILDVSPPQDWTFVTQPGAYRRIIMNVFGNSLKYTEHGFIKVSLNCEEISMKESEPAMAMVELKVADSGKGISQAYMDTKMFTSFAQENPLAPGTGLGLSLVRSLVQMMHGEIEVQSEVNHGTTVTVKIPMRRAGSQDPKDGFHRPNEDNIQALRTVEPRPRIANFQQDILPEDTPQKREGYQMQKHALAACINGWYKVDDLDDWDLKTIPDIVLVDDVHLLAIRKHLETLEKFDAVVVVLCSDRSRTTAISRLVEYPKLHVMAKPFGPFKLAKALKHALDKRMPDANPDVPSIIEEMGPLPELKQSSPILRPANSYSQDLSKRFRSRKTSISSNPASFPFPSMDPSSSPRGPSTPGPVTPSIPTTTPQVEVSGTHHRRLQTLDVPSAQQQPMEKHDELVRSRSEGHIAHSQHKPSKPRILLVDDNEVNLKLLQTFFIRRDYKDIRLARDGSDAVRIYEDALRHMSPFHMVFMDISMPVMDGFEATKIIRQTEASISAQRVDQQAEPHQSLVIALTGNASGEDQTNAFTNGMDMYMTKPVSLKDIGELMKTWGEIAAIHGQDRARSKLLESSAAAGDG</sequence>
<dbReference type="InterPro" id="IPR003018">
    <property type="entry name" value="GAF"/>
</dbReference>
<dbReference type="CDD" id="cd17546">
    <property type="entry name" value="REC_hyHK_CKI1_RcsC-like"/>
    <property type="match status" value="1"/>
</dbReference>
<dbReference type="InterPro" id="IPR029016">
    <property type="entry name" value="GAF-like_dom_sf"/>
</dbReference>
<dbReference type="InterPro" id="IPR005467">
    <property type="entry name" value="His_kinase_dom"/>
</dbReference>
<evidence type="ECO:0000256" key="5">
    <source>
        <dbReference type="ARBA" id="ARBA00022777"/>
    </source>
</evidence>
<dbReference type="RefSeq" id="XP_029763519.1">
    <property type="nucleotide sequence ID" value="XM_029900248.1"/>
</dbReference>
<dbReference type="GO" id="GO:0009927">
    <property type="term" value="F:histidine phosphotransfer kinase activity"/>
    <property type="evidence" value="ECO:0007669"/>
    <property type="project" value="TreeGrafter"/>
</dbReference>
<dbReference type="Pfam" id="PF01590">
    <property type="entry name" value="GAF"/>
    <property type="match status" value="1"/>
</dbReference>
<dbReference type="PROSITE" id="PS50109">
    <property type="entry name" value="HIS_KIN"/>
    <property type="match status" value="1"/>
</dbReference>
<dbReference type="SMART" id="SM00065">
    <property type="entry name" value="GAF"/>
    <property type="match status" value="1"/>
</dbReference>
<feature type="region of interest" description="Disordered" evidence="7">
    <location>
        <begin position="1"/>
        <end position="24"/>
    </location>
</feature>
<dbReference type="SMART" id="SM00388">
    <property type="entry name" value="HisKA"/>
    <property type="match status" value="1"/>
</dbReference>
<dbReference type="STRING" id="1043002.A0A074XZD1"/>
<dbReference type="InterPro" id="IPR003594">
    <property type="entry name" value="HATPase_dom"/>
</dbReference>
<dbReference type="PROSITE" id="PS50110">
    <property type="entry name" value="RESPONSE_REGULATORY"/>
    <property type="match status" value="1"/>
</dbReference>
<feature type="region of interest" description="Disordered" evidence="7">
    <location>
        <begin position="230"/>
        <end position="280"/>
    </location>
</feature>
<dbReference type="Pfam" id="PF00512">
    <property type="entry name" value="HisKA"/>
    <property type="match status" value="1"/>
</dbReference>